<evidence type="ECO:0000313" key="3">
    <source>
        <dbReference type="EMBL" id="GAA4632466.1"/>
    </source>
</evidence>
<comment type="similarity">
    <text evidence="1">Belongs to the AHA1 family.</text>
</comment>
<dbReference type="InterPro" id="IPR023393">
    <property type="entry name" value="START-like_dom_sf"/>
</dbReference>
<evidence type="ECO:0000313" key="4">
    <source>
        <dbReference type="Proteomes" id="UP001501442"/>
    </source>
</evidence>
<reference evidence="4" key="1">
    <citation type="journal article" date="2019" name="Int. J. Syst. Evol. Microbiol.">
        <title>The Global Catalogue of Microorganisms (GCM) 10K type strain sequencing project: providing services to taxonomists for standard genome sequencing and annotation.</title>
        <authorList>
            <consortium name="The Broad Institute Genomics Platform"/>
            <consortium name="The Broad Institute Genome Sequencing Center for Infectious Disease"/>
            <person name="Wu L."/>
            <person name="Ma J."/>
        </authorList>
    </citation>
    <scope>NUCLEOTIDE SEQUENCE [LARGE SCALE GENOMIC DNA]</scope>
    <source>
        <strain evidence="4">JCM 17939</strain>
    </source>
</reference>
<gene>
    <name evidence="3" type="ORF">GCM10023196_066030</name>
</gene>
<feature type="domain" description="Activator of Hsp90 ATPase homologue 1/2-like C-terminal" evidence="2">
    <location>
        <begin position="17"/>
        <end position="132"/>
    </location>
</feature>
<dbReference type="CDD" id="cd07814">
    <property type="entry name" value="SRPBCC_CalC_Aha1-like"/>
    <property type="match status" value="1"/>
</dbReference>
<name>A0ABP8UKW8_9ACTN</name>
<accession>A0ABP8UKW8</accession>
<evidence type="ECO:0000259" key="2">
    <source>
        <dbReference type="Pfam" id="PF08327"/>
    </source>
</evidence>
<dbReference type="EMBL" id="BAABHK010000010">
    <property type="protein sequence ID" value="GAA4632466.1"/>
    <property type="molecule type" value="Genomic_DNA"/>
</dbReference>
<sequence>MTAEIRDDIIVATEHIKAPPEVVFPYFTDPQLITAWLGDRAELDPQPGGVFSLDMGQSLVRGAYITLDPPHRAVFTWGVPSDNALPPGGSTVEVVLTPDGDDTLVVLTHRGLPPARLQGHRAGWEQKLGALPTAIG</sequence>
<comment type="caution">
    <text evidence="3">The sequence shown here is derived from an EMBL/GenBank/DDBJ whole genome shotgun (WGS) entry which is preliminary data.</text>
</comment>
<evidence type="ECO:0000256" key="1">
    <source>
        <dbReference type="ARBA" id="ARBA00006817"/>
    </source>
</evidence>
<dbReference type="RefSeq" id="WP_345435446.1">
    <property type="nucleotide sequence ID" value="NZ_BAABHK010000010.1"/>
</dbReference>
<dbReference type="Proteomes" id="UP001501442">
    <property type="component" value="Unassembled WGS sequence"/>
</dbReference>
<dbReference type="InterPro" id="IPR013538">
    <property type="entry name" value="ASHA1/2-like_C"/>
</dbReference>
<organism evidence="3 4">
    <name type="scientific">Actinoallomurus vinaceus</name>
    <dbReference type="NCBI Taxonomy" id="1080074"/>
    <lineage>
        <taxon>Bacteria</taxon>
        <taxon>Bacillati</taxon>
        <taxon>Actinomycetota</taxon>
        <taxon>Actinomycetes</taxon>
        <taxon>Streptosporangiales</taxon>
        <taxon>Thermomonosporaceae</taxon>
        <taxon>Actinoallomurus</taxon>
    </lineage>
</organism>
<keyword evidence="4" id="KW-1185">Reference proteome</keyword>
<dbReference type="SUPFAM" id="SSF55961">
    <property type="entry name" value="Bet v1-like"/>
    <property type="match status" value="1"/>
</dbReference>
<protein>
    <recommendedName>
        <fullName evidence="2">Activator of Hsp90 ATPase homologue 1/2-like C-terminal domain-containing protein</fullName>
    </recommendedName>
</protein>
<dbReference type="Pfam" id="PF08327">
    <property type="entry name" value="AHSA1"/>
    <property type="match status" value="1"/>
</dbReference>
<dbReference type="Gene3D" id="3.30.530.20">
    <property type="match status" value="1"/>
</dbReference>
<proteinExistence type="inferred from homology"/>